<sequence>MALVDTCMDLTRDANFRLAQGGLQALSATAVVTGEHFKIHLNGLVLCESLDLGKSSYLKTTHEPFFRGGILKSNDTCRGCRQT</sequence>
<dbReference type="AlphaFoldDB" id="A0AAV5E0H1"/>
<dbReference type="EMBL" id="BQKI01000072">
    <property type="protein sequence ID" value="GJN15655.1"/>
    <property type="molecule type" value="Genomic_DNA"/>
</dbReference>
<name>A0AAV5E0H1_ELECO</name>
<comment type="caution">
    <text evidence="1">The sequence shown here is derived from an EMBL/GenBank/DDBJ whole genome shotgun (WGS) entry which is preliminary data.</text>
</comment>
<reference evidence="1" key="2">
    <citation type="submission" date="2021-12" db="EMBL/GenBank/DDBJ databases">
        <title>Resequencing data analysis of finger millet.</title>
        <authorList>
            <person name="Hatakeyama M."/>
            <person name="Aluri S."/>
            <person name="Balachadran M.T."/>
            <person name="Sivarajan S.R."/>
            <person name="Poveda L."/>
            <person name="Shimizu-Inatsugi R."/>
            <person name="Schlapbach R."/>
            <person name="Sreeman S.M."/>
            <person name="Shimizu K.K."/>
        </authorList>
    </citation>
    <scope>NUCLEOTIDE SEQUENCE</scope>
</reference>
<gene>
    <name evidence="1" type="primary">gb02589</name>
    <name evidence="1" type="ORF">PR202_gb02589</name>
</gene>
<reference evidence="1" key="1">
    <citation type="journal article" date="2018" name="DNA Res.">
        <title>Multiple hybrid de novo genome assembly of finger millet, an orphan allotetraploid crop.</title>
        <authorList>
            <person name="Hatakeyama M."/>
            <person name="Aluri S."/>
            <person name="Balachadran M.T."/>
            <person name="Sivarajan S.R."/>
            <person name="Patrignani A."/>
            <person name="Gruter S."/>
            <person name="Poveda L."/>
            <person name="Shimizu-Inatsugi R."/>
            <person name="Baeten J."/>
            <person name="Francoijs K.J."/>
            <person name="Nataraja K.N."/>
            <person name="Reddy Y.A.N."/>
            <person name="Phadnis S."/>
            <person name="Ravikumar R.L."/>
            <person name="Schlapbach R."/>
            <person name="Sreeman S.M."/>
            <person name="Shimizu K.K."/>
        </authorList>
    </citation>
    <scope>NUCLEOTIDE SEQUENCE</scope>
</reference>
<evidence type="ECO:0000313" key="2">
    <source>
        <dbReference type="Proteomes" id="UP001054889"/>
    </source>
</evidence>
<organism evidence="1 2">
    <name type="scientific">Eleusine coracana subsp. coracana</name>
    <dbReference type="NCBI Taxonomy" id="191504"/>
    <lineage>
        <taxon>Eukaryota</taxon>
        <taxon>Viridiplantae</taxon>
        <taxon>Streptophyta</taxon>
        <taxon>Embryophyta</taxon>
        <taxon>Tracheophyta</taxon>
        <taxon>Spermatophyta</taxon>
        <taxon>Magnoliopsida</taxon>
        <taxon>Liliopsida</taxon>
        <taxon>Poales</taxon>
        <taxon>Poaceae</taxon>
        <taxon>PACMAD clade</taxon>
        <taxon>Chloridoideae</taxon>
        <taxon>Cynodonteae</taxon>
        <taxon>Eleusininae</taxon>
        <taxon>Eleusine</taxon>
    </lineage>
</organism>
<evidence type="ECO:0000313" key="1">
    <source>
        <dbReference type="EMBL" id="GJN15655.1"/>
    </source>
</evidence>
<accession>A0AAV5E0H1</accession>
<proteinExistence type="predicted"/>
<dbReference type="Proteomes" id="UP001054889">
    <property type="component" value="Unassembled WGS sequence"/>
</dbReference>
<protein>
    <submittedName>
        <fullName evidence="1">Uncharacterized protein</fullName>
    </submittedName>
</protein>
<keyword evidence="2" id="KW-1185">Reference proteome</keyword>